<evidence type="ECO:0000259" key="8">
    <source>
        <dbReference type="PROSITE" id="PS50067"/>
    </source>
</evidence>
<keyword evidence="6" id="KW-0175">Coiled coil</keyword>
<keyword evidence="5" id="KW-0505">Motor protein</keyword>
<feature type="compositionally biased region" description="Polar residues" evidence="7">
    <location>
        <begin position="92"/>
        <end position="104"/>
    </location>
</feature>
<dbReference type="GO" id="GO:0005524">
    <property type="term" value="F:ATP binding"/>
    <property type="evidence" value="ECO:0007669"/>
    <property type="project" value="UniProtKB-UniRule"/>
</dbReference>
<accession>A0ABD3VZY1</accession>
<evidence type="ECO:0000256" key="5">
    <source>
        <dbReference type="PROSITE-ProRule" id="PRU00283"/>
    </source>
</evidence>
<dbReference type="PRINTS" id="PR00380">
    <property type="entry name" value="KINESINHEAVY"/>
</dbReference>
<feature type="compositionally biased region" description="Polar residues" evidence="7">
    <location>
        <begin position="204"/>
        <end position="242"/>
    </location>
</feature>
<organism evidence="9 10">
    <name type="scientific">Sinanodonta woodiana</name>
    <name type="common">Chinese pond mussel</name>
    <name type="synonym">Anodonta woodiana</name>
    <dbReference type="NCBI Taxonomy" id="1069815"/>
    <lineage>
        <taxon>Eukaryota</taxon>
        <taxon>Metazoa</taxon>
        <taxon>Spiralia</taxon>
        <taxon>Lophotrochozoa</taxon>
        <taxon>Mollusca</taxon>
        <taxon>Bivalvia</taxon>
        <taxon>Autobranchia</taxon>
        <taxon>Heteroconchia</taxon>
        <taxon>Palaeoheterodonta</taxon>
        <taxon>Unionida</taxon>
        <taxon>Unionoidea</taxon>
        <taxon>Unionidae</taxon>
        <taxon>Unioninae</taxon>
        <taxon>Sinanodonta</taxon>
    </lineage>
</organism>
<dbReference type="Gene3D" id="3.40.850.10">
    <property type="entry name" value="Kinesin motor domain"/>
    <property type="match status" value="1"/>
</dbReference>
<dbReference type="EMBL" id="JBJQND010000009">
    <property type="protein sequence ID" value="KAL3866568.1"/>
    <property type="molecule type" value="Genomic_DNA"/>
</dbReference>
<feature type="compositionally biased region" description="Polar residues" evidence="7">
    <location>
        <begin position="61"/>
        <end position="76"/>
    </location>
</feature>
<dbReference type="Pfam" id="PF00225">
    <property type="entry name" value="Kinesin"/>
    <property type="match status" value="1"/>
</dbReference>
<dbReference type="SMART" id="SM00129">
    <property type="entry name" value="KISc"/>
    <property type="match status" value="1"/>
</dbReference>
<dbReference type="InterPro" id="IPR001752">
    <property type="entry name" value="Kinesin_motor_dom"/>
</dbReference>
<keyword evidence="3 5" id="KW-0067">ATP-binding</keyword>
<evidence type="ECO:0000256" key="6">
    <source>
        <dbReference type="SAM" id="Coils"/>
    </source>
</evidence>
<dbReference type="InterPro" id="IPR027417">
    <property type="entry name" value="P-loop_NTPase"/>
</dbReference>
<evidence type="ECO:0000256" key="1">
    <source>
        <dbReference type="ARBA" id="ARBA00004245"/>
    </source>
</evidence>
<dbReference type="GO" id="GO:0003774">
    <property type="term" value="F:cytoskeletal motor activity"/>
    <property type="evidence" value="ECO:0007669"/>
    <property type="project" value="UniProtKB-UniRule"/>
</dbReference>
<keyword evidence="4" id="KW-0206">Cytoskeleton</keyword>
<evidence type="ECO:0000256" key="4">
    <source>
        <dbReference type="ARBA" id="ARBA00023212"/>
    </source>
</evidence>
<evidence type="ECO:0000256" key="3">
    <source>
        <dbReference type="ARBA" id="ARBA00022840"/>
    </source>
</evidence>
<feature type="coiled-coil region" evidence="6">
    <location>
        <begin position="335"/>
        <end position="425"/>
    </location>
</feature>
<feature type="domain" description="Kinesin motor" evidence="8">
    <location>
        <begin position="425"/>
        <end position="747"/>
    </location>
</feature>
<feature type="compositionally biased region" description="Low complexity" evidence="7">
    <location>
        <begin position="118"/>
        <end position="134"/>
    </location>
</feature>
<gene>
    <name evidence="9" type="ORF">ACJMK2_043856</name>
</gene>
<evidence type="ECO:0000313" key="9">
    <source>
        <dbReference type="EMBL" id="KAL3866568.1"/>
    </source>
</evidence>
<dbReference type="GO" id="GO:0005856">
    <property type="term" value="C:cytoskeleton"/>
    <property type="evidence" value="ECO:0007669"/>
    <property type="project" value="UniProtKB-SubCell"/>
</dbReference>
<keyword evidence="10" id="KW-1185">Reference proteome</keyword>
<feature type="region of interest" description="Disordered" evidence="7">
    <location>
        <begin position="1"/>
        <end position="289"/>
    </location>
</feature>
<keyword evidence="4" id="KW-0963">Cytoplasm</keyword>
<proteinExistence type="inferred from homology"/>
<dbReference type="SUPFAM" id="SSF52540">
    <property type="entry name" value="P-loop containing nucleoside triphosphate hydrolases"/>
    <property type="match status" value="1"/>
</dbReference>
<reference evidence="9 10" key="1">
    <citation type="submission" date="2024-11" db="EMBL/GenBank/DDBJ databases">
        <title>Chromosome-level genome assembly of the freshwater bivalve Anodonta woodiana.</title>
        <authorList>
            <person name="Chen X."/>
        </authorList>
    </citation>
    <scope>NUCLEOTIDE SEQUENCE [LARGE SCALE GENOMIC DNA]</scope>
    <source>
        <strain evidence="9">MN2024</strain>
        <tissue evidence="9">Gills</tissue>
    </source>
</reference>
<dbReference type="PANTHER" id="PTHR47972">
    <property type="entry name" value="KINESIN-LIKE PROTEIN KLP-3"/>
    <property type="match status" value="1"/>
</dbReference>
<dbReference type="InterPro" id="IPR036961">
    <property type="entry name" value="Kinesin_motor_dom_sf"/>
</dbReference>
<feature type="compositionally biased region" description="Basic and acidic residues" evidence="7">
    <location>
        <begin position="279"/>
        <end position="289"/>
    </location>
</feature>
<feature type="binding site" evidence="5">
    <location>
        <begin position="505"/>
        <end position="512"/>
    </location>
    <ligand>
        <name>ATP</name>
        <dbReference type="ChEBI" id="CHEBI:30616"/>
    </ligand>
</feature>
<feature type="compositionally biased region" description="Polar residues" evidence="7">
    <location>
        <begin position="167"/>
        <end position="196"/>
    </location>
</feature>
<dbReference type="InterPro" id="IPR027640">
    <property type="entry name" value="Kinesin-like_fam"/>
</dbReference>
<comment type="caution">
    <text evidence="9">The sequence shown here is derived from an EMBL/GenBank/DDBJ whole genome shotgun (WGS) entry which is preliminary data.</text>
</comment>
<name>A0ABD3VZY1_SINWO</name>
<evidence type="ECO:0000256" key="7">
    <source>
        <dbReference type="SAM" id="MobiDB-lite"/>
    </source>
</evidence>
<comment type="similarity">
    <text evidence="5">Belongs to the TRAFAC class myosin-kinesin ATPase superfamily. Kinesin family.</text>
</comment>
<keyword evidence="2 5" id="KW-0547">Nucleotide-binding</keyword>
<dbReference type="AlphaFoldDB" id="A0ABD3VZY1"/>
<evidence type="ECO:0000256" key="2">
    <source>
        <dbReference type="ARBA" id="ARBA00022741"/>
    </source>
</evidence>
<evidence type="ECO:0000313" key="10">
    <source>
        <dbReference type="Proteomes" id="UP001634394"/>
    </source>
</evidence>
<dbReference type="PANTHER" id="PTHR47972:SF16">
    <property type="entry name" value="KINESIN-LIKE PROTEIN"/>
    <property type="match status" value="1"/>
</dbReference>
<comment type="subcellular location">
    <subcellularLocation>
        <location evidence="1">Cytoplasm</location>
        <location evidence="1">Cytoskeleton</location>
    </subcellularLocation>
</comment>
<dbReference type="Proteomes" id="UP001634394">
    <property type="component" value="Unassembled WGS sequence"/>
</dbReference>
<protein>
    <recommendedName>
        <fullName evidence="8">Kinesin motor domain-containing protein</fullName>
    </recommendedName>
</protein>
<sequence length="780" mass="85301">MISTRMKDKDAEKPKLKDAKEKQNVTPTGNGKVSKRSSDTGNPAAKELPRSNDATAKKAPQKSSPQQTSVNGSLKMNGSVGGGKDQHIANKKQPNNKEIISTTPVKGGKPVNGNSKDPGPGKTTVKVPGKVPVKASPNEQRANKENAKLTESPSNGKLKDAGRKASLKTTNSESEQNATRKASVTSNTAGTHSSPGIQKGTIKKATSTSNMQNLQTGTGSNGLRKTVSANNMSSLGVTTSSKPTDKTGKPGQENPANGGKTLNLKTTSETKPFVNKPNGKNELEAQQTKDLEKLDKKELIKLLMAEREKVNEIAAAQSENKSGKKLKIIPIPVGMEGLRQTKDELRKLQKEFEDKHLALNKAEEHLKNIKTAAKEGEGQASVQINALEREKRKLTDENRTLQKNYNTEKELRQKYFNQIEELQGKIRVYCRPRPLTKFESDLGNRVVVKTADKFSITLETDRGVRDFQYYCVFPQNASQNEVFDELQDYVTMAVEGYNTCIFSFGQAGAGKTYTMIGDAKGPGLIPQAFKKLFAYTTEHKSKLECTVTAYMLELYNDKMIDLFSPKGVSDDEVKMDIRKDRKGVVSISGITEKEAPNQKKLTQLFEDGLKLRHTISGEGFEDSSMSHMFVGLKIKSRNITNDKVCFGKLTLVDLAGGRRVPKSKGGAEQVKEALAINKSISDFGSVVAALASGQSFAPYRNNKLTMLMQDILGGNCKTAMLVNVSPTETAVEEALVSLSHASRVRQISNEATKITDTKEVQKLKNIIAKLKKGEQIDEED</sequence>
<feature type="compositionally biased region" description="Basic and acidic residues" evidence="7">
    <location>
        <begin position="1"/>
        <end position="23"/>
    </location>
</feature>
<dbReference type="PROSITE" id="PS50067">
    <property type="entry name" value="KINESIN_MOTOR_2"/>
    <property type="match status" value="1"/>
</dbReference>